<dbReference type="NCBIfam" id="TIGR00121">
    <property type="entry name" value="birA_ligase"/>
    <property type="match status" value="1"/>
</dbReference>
<dbReference type="EC" id="6.3.4.15" evidence="3"/>
<keyword evidence="1 3" id="KW-0436">Ligase</keyword>
<evidence type="ECO:0000259" key="2">
    <source>
        <dbReference type="PROSITE" id="PS51733"/>
    </source>
</evidence>
<dbReference type="GO" id="GO:0004077">
    <property type="term" value="F:biotin--[biotin carboxyl-carrier protein] ligase activity"/>
    <property type="evidence" value="ECO:0007669"/>
    <property type="project" value="UniProtKB-EC"/>
</dbReference>
<dbReference type="SUPFAM" id="SSF55681">
    <property type="entry name" value="Class II aaRS and biotin synthetases"/>
    <property type="match status" value="1"/>
</dbReference>
<dbReference type="Pfam" id="PF03099">
    <property type="entry name" value="BPL_LplA_LipB"/>
    <property type="match status" value="1"/>
</dbReference>
<dbReference type="PROSITE" id="PS51733">
    <property type="entry name" value="BPL_LPL_CATALYTIC"/>
    <property type="match status" value="1"/>
</dbReference>
<dbReference type="AlphaFoldDB" id="A0A7H9ALF8"/>
<keyword evidence="4" id="KW-1185">Reference proteome</keyword>
<dbReference type="PANTHER" id="PTHR12835">
    <property type="entry name" value="BIOTIN PROTEIN LIGASE"/>
    <property type="match status" value="1"/>
</dbReference>
<dbReference type="CDD" id="cd16442">
    <property type="entry name" value="BPL"/>
    <property type="match status" value="1"/>
</dbReference>
<sequence length="243" mass="27085">MHIVKLSATDSTNSYLKNLMLSQPLQDYTVVVTEKQLKGRGQMGAIWTSESGKNLTFSILKKFKALSVIDRFLLTIAVSKAIYTVLGKLKVPDVSIKWPNDILSGQLKICGILLENTMAGNDIKSSIIGIGLNVNQIDFGDVVNATSMHIQTGSTFDLQALLQTIVDEVKHQFKNIENKILADAIVEYESLLFRKDIVSTFQDQKGEMFMGIIRGVTIEGKLKVELEDNILQEFALKEVKLVY</sequence>
<evidence type="ECO:0000256" key="1">
    <source>
        <dbReference type="ARBA" id="ARBA00022598"/>
    </source>
</evidence>
<dbReference type="KEGG" id="cagg:HYG79_02610"/>
<protein>
    <submittedName>
        <fullName evidence="3">Biotin--[acetyl-CoA-carboxylase] ligase</fullName>
        <ecNumber evidence="3">6.3.4.15</ecNumber>
    </submittedName>
</protein>
<accession>A0A7H9ALF8</accession>
<dbReference type="Gene3D" id="3.30.930.10">
    <property type="entry name" value="Bira Bifunctional Protein, Domain 2"/>
    <property type="match status" value="1"/>
</dbReference>
<dbReference type="GO" id="GO:0005737">
    <property type="term" value="C:cytoplasm"/>
    <property type="evidence" value="ECO:0007669"/>
    <property type="project" value="TreeGrafter"/>
</dbReference>
<reference evidence="3 4" key="1">
    <citation type="journal article" date="2006" name="Int. J. Syst. Evol. Microbiol.">
        <title>Costertonia aggregata gen. nov., sp. nov., a mesophilic marine bacterium of the family Flavobacteriaceae, isolated from a mature biofilm.</title>
        <authorList>
            <person name="Kwon K.K."/>
            <person name="Lee Y.K."/>
            <person name="Lee H.K."/>
        </authorList>
    </citation>
    <scope>NUCLEOTIDE SEQUENCE [LARGE SCALE GENOMIC DNA]</scope>
    <source>
        <strain evidence="3 4">KCCM 42265</strain>
    </source>
</reference>
<dbReference type="PANTHER" id="PTHR12835:SF5">
    <property type="entry name" value="BIOTIN--PROTEIN LIGASE"/>
    <property type="match status" value="1"/>
</dbReference>
<organism evidence="3 4">
    <name type="scientific">Costertonia aggregata</name>
    <dbReference type="NCBI Taxonomy" id="343403"/>
    <lineage>
        <taxon>Bacteria</taxon>
        <taxon>Pseudomonadati</taxon>
        <taxon>Bacteroidota</taxon>
        <taxon>Flavobacteriia</taxon>
        <taxon>Flavobacteriales</taxon>
        <taxon>Flavobacteriaceae</taxon>
        <taxon>Costertonia</taxon>
    </lineage>
</organism>
<gene>
    <name evidence="3" type="ORF">HYG79_02610</name>
</gene>
<dbReference type="InterPro" id="IPR004143">
    <property type="entry name" value="BPL_LPL_catalytic"/>
</dbReference>
<name>A0A7H9ALF8_9FLAO</name>
<dbReference type="InterPro" id="IPR045864">
    <property type="entry name" value="aa-tRNA-synth_II/BPL/LPL"/>
</dbReference>
<evidence type="ECO:0000313" key="3">
    <source>
        <dbReference type="EMBL" id="QLG44279.1"/>
    </source>
</evidence>
<proteinExistence type="predicted"/>
<dbReference type="Proteomes" id="UP000509302">
    <property type="component" value="Chromosome"/>
</dbReference>
<dbReference type="RefSeq" id="WP_179240614.1">
    <property type="nucleotide sequence ID" value="NZ_CP058595.1"/>
</dbReference>
<evidence type="ECO:0000313" key="4">
    <source>
        <dbReference type="Proteomes" id="UP000509302"/>
    </source>
</evidence>
<feature type="domain" description="BPL/LPL catalytic" evidence="2">
    <location>
        <begin position="1"/>
        <end position="177"/>
    </location>
</feature>
<dbReference type="EMBL" id="CP058595">
    <property type="protein sequence ID" value="QLG44279.1"/>
    <property type="molecule type" value="Genomic_DNA"/>
</dbReference>
<dbReference type="InterPro" id="IPR004408">
    <property type="entry name" value="Biotin_CoA_COase_ligase"/>
</dbReference>